<reference evidence="2 3" key="1">
    <citation type="journal article" date="2013" name="Stand. Genomic Sci.">
        <title>Genomic Encyclopedia of Type Strains, Phase I: The one thousand microbial genomes (KMG-I) project.</title>
        <authorList>
            <person name="Kyrpides N.C."/>
            <person name="Woyke T."/>
            <person name="Eisen J.A."/>
            <person name="Garrity G."/>
            <person name="Lilburn T.G."/>
            <person name="Beck B.J."/>
            <person name="Whitman W.B."/>
            <person name="Hugenholtz P."/>
            <person name="Klenk H.P."/>
        </authorList>
    </citation>
    <scope>NUCLEOTIDE SEQUENCE [LARGE SCALE GENOMIC DNA]</scope>
    <source>
        <strain evidence="2 3">DSM 13484</strain>
    </source>
</reference>
<name>A0A562TAJ5_CHIJA</name>
<evidence type="ECO:0000259" key="1">
    <source>
        <dbReference type="PROSITE" id="PS51819"/>
    </source>
</evidence>
<accession>A0A562TAJ5</accession>
<dbReference type="InterPro" id="IPR029068">
    <property type="entry name" value="Glyas_Bleomycin-R_OHBP_Dase"/>
</dbReference>
<gene>
    <name evidence="2" type="ORF">LX66_0019</name>
</gene>
<proteinExistence type="predicted"/>
<dbReference type="InterPro" id="IPR037523">
    <property type="entry name" value="VOC_core"/>
</dbReference>
<evidence type="ECO:0000313" key="3">
    <source>
        <dbReference type="Proteomes" id="UP000316778"/>
    </source>
</evidence>
<dbReference type="AlphaFoldDB" id="A0A562TAJ5"/>
<dbReference type="RefSeq" id="WP_145709851.1">
    <property type="nucleotide sequence ID" value="NZ_BAAAFY010000001.1"/>
</dbReference>
<dbReference type="Gene3D" id="3.10.180.10">
    <property type="entry name" value="2,3-Dihydroxybiphenyl 1,2-Dioxygenase, domain 1"/>
    <property type="match status" value="1"/>
</dbReference>
<feature type="domain" description="VOC" evidence="1">
    <location>
        <begin position="11"/>
        <end position="122"/>
    </location>
</feature>
<evidence type="ECO:0000313" key="2">
    <source>
        <dbReference type="EMBL" id="TWI90659.1"/>
    </source>
</evidence>
<dbReference type="InterPro" id="IPR004360">
    <property type="entry name" value="Glyas_Fos-R_dOase_dom"/>
</dbReference>
<dbReference type="PROSITE" id="PS51819">
    <property type="entry name" value="VOC"/>
    <property type="match status" value="1"/>
</dbReference>
<organism evidence="2 3">
    <name type="scientific">Chitinophaga japonensis</name>
    <name type="common">Flexibacter japonensis</name>
    <dbReference type="NCBI Taxonomy" id="104662"/>
    <lineage>
        <taxon>Bacteria</taxon>
        <taxon>Pseudomonadati</taxon>
        <taxon>Bacteroidota</taxon>
        <taxon>Chitinophagia</taxon>
        <taxon>Chitinophagales</taxon>
        <taxon>Chitinophagaceae</taxon>
        <taxon>Chitinophaga</taxon>
    </lineage>
</organism>
<dbReference type="Proteomes" id="UP000316778">
    <property type="component" value="Unassembled WGS sequence"/>
</dbReference>
<protein>
    <submittedName>
        <fullName evidence="2">Putative glyoxalase superfamily protein PhnB</fullName>
    </submittedName>
</protein>
<comment type="caution">
    <text evidence="2">The sequence shown here is derived from an EMBL/GenBank/DDBJ whole genome shotgun (WGS) entry which is preliminary data.</text>
</comment>
<keyword evidence="3" id="KW-1185">Reference proteome</keyword>
<sequence>MTLPTAQVTHSQLFPTLLVNDIRSAVDFYTSRLGFSPRFTWGEPPTYAGVDLGQTTLHLAKGTPYVAGHSEVNFVIDNADELYAFHRGNGVEIVEPIDDREYGIRDYKIKDLDGNYLGFGHYIYHLEGPPLKIERVDVPVRLEKRLAALLQDLAEHKGMSLSGCLEETLLHTFERIGDTVASPHTVRTLEYIQELKQKHHIDYDTHASYRFVE</sequence>
<dbReference type="SUPFAM" id="SSF54593">
    <property type="entry name" value="Glyoxalase/Bleomycin resistance protein/Dihydroxybiphenyl dioxygenase"/>
    <property type="match status" value="1"/>
</dbReference>
<dbReference type="Pfam" id="PF00903">
    <property type="entry name" value="Glyoxalase"/>
    <property type="match status" value="1"/>
</dbReference>
<dbReference type="EMBL" id="VLLG01000002">
    <property type="protein sequence ID" value="TWI90659.1"/>
    <property type="molecule type" value="Genomic_DNA"/>
</dbReference>
<dbReference type="OrthoDB" id="9798201at2"/>